<protein>
    <submittedName>
        <fullName evidence="3">D-alanyl-D-alanine carboxypeptidase</fullName>
        <ecNumber evidence="3">3.4.16.4</ecNumber>
    </submittedName>
</protein>
<sequence length="263" mass="30541">MKLTKEKLKRNNKSNVLGVIIFLLIVISIETSLNKQKEPIKETINNKITMPMEKNIVEQNKELDRIEYIIENDKNGYVQLVNKDNPVKDIDILDDLVVPKVNLVAEKDNDKNLLRKEAAKALEEMLDAAKNEGNINIFLNSGYRSSERQVKVYNAEIKKVGESGKGYVALPGHSEHQTGLAVDLTCKELKFHVEDGFHSTDEAKWLMNNSYRFGYILRYPEGREKETRYNYEPWHYRYVGKEISTYMKKNNLTLEGLYKHIDK</sequence>
<dbReference type="InterPro" id="IPR009045">
    <property type="entry name" value="Zn_M74/Hedgehog-like"/>
</dbReference>
<keyword evidence="3" id="KW-0378">Hydrolase</keyword>
<dbReference type="Pfam" id="PF02557">
    <property type="entry name" value="VanY"/>
    <property type="match status" value="1"/>
</dbReference>
<dbReference type="OrthoDB" id="9792074at2"/>
<dbReference type="EMBL" id="LFVU01000028">
    <property type="protein sequence ID" value="KMT20938.1"/>
    <property type="molecule type" value="Genomic_DNA"/>
</dbReference>
<dbReference type="SUPFAM" id="SSF55166">
    <property type="entry name" value="Hedgehog/DD-peptidase"/>
    <property type="match status" value="1"/>
</dbReference>
<dbReference type="PATRIC" id="fig|1121307.3.peg.533"/>
<dbReference type="STRING" id="1121307.CLCY_1c01720"/>
<dbReference type="PANTHER" id="PTHR34385">
    <property type="entry name" value="D-ALANYL-D-ALANINE CARBOXYPEPTIDASE"/>
    <property type="match status" value="1"/>
</dbReference>
<dbReference type="CDD" id="cd14852">
    <property type="entry name" value="LD-carboxypeptidase"/>
    <property type="match status" value="1"/>
</dbReference>
<dbReference type="GO" id="GO:0006508">
    <property type="term" value="P:proteolysis"/>
    <property type="evidence" value="ECO:0007669"/>
    <property type="project" value="InterPro"/>
</dbReference>
<keyword evidence="3" id="KW-0121">Carboxypeptidase</keyword>
<evidence type="ECO:0000313" key="4">
    <source>
        <dbReference type="Proteomes" id="UP000036756"/>
    </source>
</evidence>
<keyword evidence="1" id="KW-0175">Coiled coil</keyword>
<dbReference type="RefSeq" id="WP_048571336.1">
    <property type="nucleotide sequence ID" value="NZ_LFVU01000028.1"/>
</dbReference>
<dbReference type="PANTHER" id="PTHR34385:SF1">
    <property type="entry name" value="PEPTIDOGLYCAN L-ALANYL-D-GLUTAMATE ENDOPEPTIDASE CWLK"/>
    <property type="match status" value="1"/>
</dbReference>
<evidence type="ECO:0000256" key="1">
    <source>
        <dbReference type="SAM" id="Coils"/>
    </source>
</evidence>
<feature type="domain" description="D-alanyl-D-alanine carboxypeptidase-like core" evidence="2">
    <location>
        <begin position="112"/>
        <end position="241"/>
    </location>
</feature>
<dbReference type="InterPro" id="IPR003709">
    <property type="entry name" value="VanY-like_core_dom"/>
</dbReference>
<name>A0A0J8D9G7_CLOCY</name>
<proteinExistence type="predicted"/>
<dbReference type="EC" id="3.4.16.4" evidence="3"/>
<dbReference type="InterPro" id="IPR052179">
    <property type="entry name" value="DD-CPase-like"/>
</dbReference>
<evidence type="ECO:0000313" key="3">
    <source>
        <dbReference type="EMBL" id="KMT20938.1"/>
    </source>
</evidence>
<comment type="caution">
    <text evidence="3">The sequence shown here is derived from an EMBL/GenBank/DDBJ whole genome shotgun (WGS) entry which is preliminary data.</text>
</comment>
<gene>
    <name evidence="3" type="ORF">CLCY_1c01720</name>
</gene>
<reference evidence="3 4" key="1">
    <citation type="submission" date="2015-06" db="EMBL/GenBank/DDBJ databases">
        <title>Draft genome sequence of the purine-degrading Clostridium cylindrosporum HC-1 (DSM 605).</title>
        <authorList>
            <person name="Poehlein A."/>
            <person name="Schiel-Bengelsdorf B."/>
            <person name="Bengelsdorf F."/>
            <person name="Daniel R."/>
            <person name="Duerre P."/>
        </authorList>
    </citation>
    <scope>NUCLEOTIDE SEQUENCE [LARGE SCALE GENOMIC DNA]</scope>
    <source>
        <strain evidence="3 4">DSM 605</strain>
    </source>
</reference>
<dbReference type="Gene3D" id="3.30.1380.10">
    <property type="match status" value="1"/>
</dbReference>
<feature type="coiled-coil region" evidence="1">
    <location>
        <begin position="104"/>
        <end position="131"/>
    </location>
</feature>
<dbReference type="InterPro" id="IPR058193">
    <property type="entry name" value="VanY/YodJ_core_dom"/>
</dbReference>
<organism evidence="3 4">
    <name type="scientific">Clostridium cylindrosporum DSM 605</name>
    <dbReference type="NCBI Taxonomy" id="1121307"/>
    <lineage>
        <taxon>Bacteria</taxon>
        <taxon>Bacillati</taxon>
        <taxon>Bacillota</taxon>
        <taxon>Clostridia</taxon>
        <taxon>Eubacteriales</taxon>
        <taxon>Clostridiaceae</taxon>
        <taxon>Clostridium</taxon>
    </lineage>
</organism>
<keyword evidence="4" id="KW-1185">Reference proteome</keyword>
<dbReference type="AlphaFoldDB" id="A0A0J8D9G7"/>
<dbReference type="Proteomes" id="UP000036756">
    <property type="component" value="Unassembled WGS sequence"/>
</dbReference>
<dbReference type="GO" id="GO:0009002">
    <property type="term" value="F:serine-type D-Ala-D-Ala carboxypeptidase activity"/>
    <property type="evidence" value="ECO:0007669"/>
    <property type="project" value="UniProtKB-EC"/>
</dbReference>
<accession>A0A0J8D9G7</accession>
<keyword evidence="3" id="KW-0645">Protease</keyword>
<evidence type="ECO:0000259" key="2">
    <source>
        <dbReference type="Pfam" id="PF02557"/>
    </source>
</evidence>